<feature type="compositionally biased region" description="Basic and acidic residues" evidence="14">
    <location>
        <begin position="7"/>
        <end position="20"/>
    </location>
</feature>
<sequence length="350" mass="40638">MSAATEMDDKVSGLRDHSSTEDLSEESVLIRDCPEFRDVEPTPQFEGHAPVASIAYSESFKDAHDYLRSLLKMGELSERALKLTEIALNINAANYTTWKYRRDILRHLGTNTLEEYDYIKMMIPDNAKTYQVWHHCQKILEWIGEPMDILEFIEEVLKQDSKNYHAWQLRQWVLLHFKFSGTAEEIAFVSKMIEDDVRNNSAWNHRYFVIHTLSEFTDAVFSAEIDYTISKIKLATNNESAWNYLRGTLAQKGQGLTHTEVEKLTELLYSRGCRSPQVLMFMADKLREDCEKADASDDIGEKVRLCSELYEVLANKWDKIRCRYWTYLSQEFSAEFGSRIGSNEKTEVAS</sequence>
<dbReference type="EC" id="2.5.1.58" evidence="4"/>
<dbReference type="PANTHER" id="PTHR11129">
    <property type="entry name" value="PROTEIN FARNESYLTRANSFERASE ALPHA SUBUNIT/RAB GERANYLGERANYL TRANSFERASE ALPHA SUBUNIT"/>
    <property type="match status" value="1"/>
</dbReference>
<evidence type="ECO:0000313" key="15">
    <source>
        <dbReference type="EMBL" id="CAH0391566.1"/>
    </source>
</evidence>
<evidence type="ECO:0000256" key="7">
    <source>
        <dbReference type="ARBA" id="ARBA00022737"/>
    </source>
</evidence>
<gene>
    <name evidence="15" type="ORF">BEMITA_LOCUS10168</name>
</gene>
<evidence type="ECO:0000256" key="2">
    <source>
        <dbReference type="ARBA" id="ARBA00006734"/>
    </source>
</evidence>
<dbReference type="PROSITE" id="PS51147">
    <property type="entry name" value="PFTA"/>
    <property type="match status" value="4"/>
</dbReference>
<evidence type="ECO:0000256" key="8">
    <source>
        <dbReference type="ARBA" id="ARBA00022842"/>
    </source>
</evidence>
<feature type="region of interest" description="Disordered" evidence="14">
    <location>
        <begin position="1"/>
        <end position="27"/>
    </location>
</feature>
<dbReference type="Proteomes" id="UP001152759">
    <property type="component" value="Chromosome 6"/>
</dbReference>
<dbReference type="GO" id="GO:0004662">
    <property type="term" value="F:CAAX-protein geranylgeranyltransferase activity"/>
    <property type="evidence" value="ECO:0007669"/>
    <property type="project" value="UniProtKB-EC"/>
</dbReference>
<evidence type="ECO:0000256" key="5">
    <source>
        <dbReference type="ARBA" id="ARBA00022602"/>
    </source>
</evidence>
<dbReference type="InterPro" id="IPR002088">
    <property type="entry name" value="Prenyl_trans_a"/>
</dbReference>
<dbReference type="EC" id="2.5.1.59" evidence="3"/>
<evidence type="ECO:0000256" key="6">
    <source>
        <dbReference type="ARBA" id="ARBA00022679"/>
    </source>
</evidence>
<dbReference type="EMBL" id="OU963867">
    <property type="protein sequence ID" value="CAH0391566.1"/>
    <property type="molecule type" value="Genomic_DNA"/>
</dbReference>
<comment type="cofactor">
    <cofactor evidence="1">
        <name>Mg(2+)</name>
        <dbReference type="ChEBI" id="CHEBI:18420"/>
    </cofactor>
</comment>
<dbReference type="Gene3D" id="1.25.40.120">
    <property type="entry name" value="Protein prenylyltransferase"/>
    <property type="match status" value="1"/>
</dbReference>
<evidence type="ECO:0000256" key="10">
    <source>
        <dbReference type="ARBA" id="ARBA00041392"/>
    </source>
</evidence>
<keyword evidence="7" id="KW-0677">Repeat</keyword>
<dbReference type="PANTHER" id="PTHR11129:SF1">
    <property type="entry name" value="PROTEIN FARNESYLTRANSFERASE_GERANYLGERANYLTRANSFERASE TYPE-1 SUBUNIT ALPHA"/>
    <property type="match status" value="1"/>
</dbReference>
<evidence type="ECO:0000256" key="11">
    <source>
        <dbReference type="ARBA" id="ARBA00042436"/>
    </source>
</evidence>
<reference evidence="15" key="1">
    <citation type="submission" date="2021-12" db="EMBL/GenBank/DDBJ databases">
        <authorList>
            <person name="King R."/>
        </authorList>
    </citation>
    <scope>NUCLEOTIDE SEQUENCE</scope>
</reference>
<dbReference type="GO" id="GO:0005953">
    <property type="term" value="C:CAAX-protein geranylgeranyltransferase complex"/>
    <property type="evidence" value="ECO:0007669"/>
    <property type="project" value="TreeGrafter"/>
</dbReference>
<dbReference type="AlphaFoldDB" id="A0A9P0AGY9"/>
<dbReference type="KEGG" id="btab:109043710"/>
<name>A0A9P0AGY9_BEMTA</name>
<dbReference type="GO" id="GO:0005965">
    <property type="term" value="C:protein farnesyltransferase complex"/>
    <property type="evidence" value="ECO:0007669"/>
    <property type="project" value="TreeGrafter"/>
</dbReference>
<keyword evidence="5" id="KW-0637">Prenyltransferase</keyword>
<keyword evidence="16" id="KW-1185">Reference proteome</keyword>
<evidence type="ECO:0000256" key="12">
    <source>
        <dbReference type="ARBA" id="ARBA00043086"/>
    </source>
</evidence>
<evidence type="ECO:0000256" key="3">
    <source>
        <dbReference type="ARBA" id="ARBA00012700"/>
    </source>
</evidence>
<evidence type="ECO:0000313" key="16">
    <source>
        <dbReference type="Proteomes" id="UP001152759"/>
    </source>
</evidence>
<comment type="similarity">
    <text evidence="2">Belongs to the protein prenyltransferase subunit alpha family.</text>
</comment>
<proteinExistence type="inferred from homology"/>
<evidence type="ECO:0000256" key="4">
    <source>
        <dbReference type="ARBA" id="ARBA00012702"/>
    </source>
</evidence>
<evidence type="ECO:0000256" key="14">
    <source>
        <dbReference type="SAM" id="MobiDB-lite"/>
    </source>
</evidence>
<evidence type="ECO:0000256" key="13">
    <source>
        <dbReference type="ARBA" id="ARBA00043219"/>
    </source>
</evidence>
<protein>
    <recommendedName>
        <fullName evidence="9">Protein farnesyltransferase/geranylgeranyltransferase type-1 subunit alpha</fullName>
        <ecNumber evidence="4">2.5.1.58</ecNumber>
        <ecNumber evidence="3">2.5.1.59</ecNumber>
    </recommendedName>
    <alternativeName>
        <fullName evidence="12">CAAX farnesyltransferase subunit alpha</fullName>
    </alternativeName>
    <alternativeName>
        <fullName evidence="11">FTase-alpha</fullName>
    </alternativeName>
    <alternativeName>
        <fullName evidence="10">Ras proteins prenyltransferase subunit alpha</fullName>
    </alternativeName>
    <alternativeName>
        <fullName evidence="13">Type I protein geranyl-geranyltransferase subunit alpha</fullName>
    </alternativeName>
</protein>
<keyword evidence="8" id="KW-0460">Magnesium</keyword>
<dbReference type="GO" id="GO:0004660">
    <property type="term" value="F:protein farnesyltransferase activity"/>
    <property type="evidence" value="ECO:0007669"/>
    <property type="project" value="UniProtKB-EC"/>
</dbReference>
<evidence type="ECO:0000256" key="1">
    <source>
        <dbReference type="ARBA" id="ARBA00001946"/>
    </source>
</evidence>
<keyword evidence="6" id="KW-0808">Transferase</keyword>
<organism evidence="15 16">
    <name type="scientific">Bemisia tabaci</name>
    <name type="common">Sweetpotato whitefly</name>
    <name type="synonym">Aleurodes tabaci</name>
    <dbReference type="NCBI Taxonomy" id="7038"/>
    <lineage>
        <taxon>Eukaryota</taxon>
        <taxon>Metazoa</taxon>
        <taxon>Ecdysozoa</taxon>
        <taxon>Arthropoda</taxon>
        <taxon>Hexapoda</taxon>
        <taxon>Insecta</taxon>
        <taxon>Pterygota</taxon>
        <taxon>Neoptera</taxon>
        <taxon>Paraneoptera</taxon>
        <taxon>Hemiptera</taxon>
        <taxon>Sternorrhyncha</taxon>
        <taxon>Aleyrodoidea</taxon>
        <taxon>Aleyrodidae</taxon>
        <taxon>Aleyrodinae</taxon>
        <taxon>Bemisia</taxon>
    </lineage>
</organism>
<dbReference type="SUPFAM" id="SSF48439">
    <property type="entry name" value="Protein prenylyltransferase"/>
    <property type="match status" value="1"/>
</dbReference>
<evidence type="ECO:0000256" key="9">
    <source>
        <dbReference type="ARBA" id="ARBA00040965"/>
    </source>
</evidence>
<accession>A0A9P0AGY9</accession>
<dbReference type="Pfam" id="PF01239">
    <property type="entry name" value="PPTA"/>
    <property type="match status" value="5"/>
</dbReference>